<evidence type="ECO:0000259" key="6">
    <source>
        <dbReference type="SMART" id="SM00903"/>
    </source>
</evidence>
<dbReference type="EMBL" id="JAYKXP010000026">
    <property type="protein sequence ID" value="KAK7044164.1"/>
    <property type="molecule type" value="Genomic_DNA"/>
</dbReference>
<comment type="cofactor">
    <cofactor evidence="1">
        <name>FMN</name>
        <dbReference type="ChEBI" id="CHEBI:58210"/>
    </cofactor>
</comment>
<reference evidence="7 8" key="1">
    <citation type="submission" date="2024-01" db="EMBL/GenBank/DDBJ databases">
        <title>A draft genome for a cacao thread blight-causing isolate of Paramarasmius palmivorus.</title>
        <authorList>
            <person name="Baruah I.K."/>
            <person name="Bukari Y."/>
            <person name="Amoako-Attah I."/>
            <person name="Meinhardt L.W."/>
            <person name="Bailey B.A."/>
            <person name="Cohen S.P."/>
        </authorList>
    </citation>
    <scope>NUCLEOTIDE SEQUENCE [LARGE SCALE GENOMIC DNA]</scope>
    <source>
        <strain evidence="7 8">GH-12</strain>
    </source>
</reference>
<evidence type="ECO:0000256" key="5">
    <source>
        <dbReference type="SAM" id="MobiDB-lite"/>
    </source>
</evidence>
<evidence type="ECO:0000256" key="2">
    <source>
        <dbReference type="ARBA" id="ARBA00022630"/>
    </source>
</evidence>
<evidence type="ECO:0000256" key="3">
    <source>
        <dbReference type="ARBA" id="ARBA00022643"/>
    </source>
</evidence>
<dbReference type="InterPro" id="IPR012349">
    <property type="entry name" value="Split_barrel_FMN-bd"/>
</dbReference>
<keyword evidence="8" id="KW-1185">Reference proteome</keyword>
<evidence type="ECO:0000313" key="7">
    <source>
        <dbReference type="EMBL" id="KAK7044164.1"/>
    </source>
</evidence>
<protein>
    <recommendedName>
        <fullName evidence="6">Flavin reductase like domain-containing protein</fullName>
    </recommendedName>
</protein>
<gene>
    <name evidence="7" type="ORF">VNI00_007884</name>
</gene>
<dbReference type="SUPFAM" id="SSF50475">
    <property type="entry name" value="FMN-binding split barrel"/>
    <property type="match status" value="1"/>
</dbReference>
<dbReference type="Proteomes" id="UP001383192">
    <property type="component" value="Unassembled WGS sequence"/>
</dbReference>
<dbReference type="SMART" id="SM00903">
    <property type="entry name" value="Flavin_Reduct"/>
    <property type="match status" value="1"/>
</dbReference>
<dbReference type="PANTHER" id="PTHR33798:SF5">
    <property type="entry name" value="FLAVIN REDUCTASE LIKE DOMAIN-CONTAINING PROTEIN"/>
    <property type="match status" value="1"/>
</dbReference>
<keyword evidence="2" id="KW-0285">Flavoprotein</keyword>
<evidence type="ECO:0000256" key="4">
    <source>
        <dbReference type="ARBA" id="ARBA00038054"/>
    </source>
</evidence>
<dbReference type="Gene3D" id="2.30.110.10">
    <property type="entry name" value="Electron Transport, Fmn-binding Protein, Chain A"/>
    <property type="match status" value="1"/>
</dbReference>
<name>A0AAW0CZF3_9AGAR</name>
<feature type="domain" description="Flavin reductase like" evidence="6">
    <location>
        <begin position="73"/>
        <end position="223"/>
    </location>
</feature>
<keyword evidence="3" id="KW-0288">FMN</keyword>
<dbReference type="Pfam" id="PF01613">
    <property type="entry name" value="Flavin_Reduct"/>
    <property type="match status" value="1"/>
</dbReference>
<organism evidence="7 8">
    <name type="scientific">Paramarasmius palmivorus</name>
    <dbReference type="NCBI Taxonomy" id="297713"/>
    <lineage>
        <taxon>Eukaryota</taxon>
        <taxon>Fungi</taxon>
        <taxon>Dikarya</taxon>
        <taxon>Basidiomycota</taxon>
        <taxon>Agaricomycotina</taxon>
        <taxon>Agaricomycetes</taxon>
        <taxon>Agaricomycetidae</taxon>
        <taxon>Agaricales</taxon>
        <taxon>Marasmiineae</taxon>
        <taxon>Marasmiaceae</taxon>
        <taxon>Paramarasmius</taxon>
    </lineage>
</organism>
<feature type="region of interest" description="Disordered" evidence="5">
    <location>
        <begin position="1"/>
        <end position="30"/>
    </location>
</feature>
<dbReference type="GO" id="GO:0010181">
    <property type="term" value="F:FMN binding"/>
    <property type="evidence" value="ECO:0007669"/>
    <property type="project" value="InterPro"/>
</dbReference>
<evidence type="ECO:0000256" key="1">
    <source>
        <dbReference type="ARBA" id="ARBA00001917"/>
    </source>
</evidence>
<dbReference type="InterPro" id="IPR002563">
    <property type="entry name" value="Flavin_Rdtase-like_dom"/>
</dbReference>
<comment type="caution">
    <text evidence="7">The sequence shown here is derived from an EMBL/GenBank/DDBJ whole genome shotgun (WGS) entry which is preliminary data.</text>
</comment>
<dbReference type="PANTHER" id="PTHR33798">
    <property type="entry name" value="FLAVOPROTEIN OXYGENASE"/>
    <property type="match status" value="1"/>
</dbReference>
<sequence length="281" mass="31161">MSAYQVPPDHNLPPFDHNTPFKRQEPPNPNWKFGQSIDSSEAGRKWMEGEQAGWMTFDAAKEKPGDLYALLLSGVLPRPVAFVSSISSDGVENLAPFSYFNTVSAHPPTISISVNRGPNEKDTSKNIKATKGFTVNIISEPWLEQANAACIDCPGTVSEWPITGLTKEPSIYVQAPRVKESAFSMECILNQVVDLTPDDTPGVPSTHLVLGTIKYIHVRKDMLNPTRNVVDPDKLKPIARMGDISYTRIRDAFRLPRFSWAKEEEGLRAAGLVEEKEQANL</sequence>
<accession>A0AAW0CZF3</accession>
<evidence type="ECO:0000313" key="8">
    <source>
        <dbReference type="Proteomes" id="UP001383192"/>
    </source>
</evidence>
<dbReference type="AlphaFoldDB" id="A0AAW0CZF3"/>
<comment type="similarity">
    <text evidence="4">Belongs to the flavoredoxin family.</text>
</comment>
<proteinExistence type="inferred from homology"/>